<protein>
    <recommendedName>
        <fullName evidence="21">Protein kinase domain-containing protein</fullName>
    </recommendedName>
</protein>
<dbReference type="CDD" id="cd00054">
    <property type="entry name" value="EGF_CA"/>
    <property type="match status" value="1"/>
</dbReference>
<evidence type="ECO:0000256" key="3">
    <source>
        <dbReference type="ARBA" id="ARBA00022527"/>
    </source>
</evidence>
<evidence type="ECO:0000256" key="19">
    <source>
        <dbReference type="ARBA" id="ARBA00058961"/>
    </source>
</evidence>
<dbReference type="InterPro" id="IPR001881">
    <property type="entry name" value="EGF-like_Ca-bd_dom"/>
</dbReference>
<dbReference type="GO" id="GO:0005509">
    <property type="term" value="F:calcium ion binding"/>
    <property type="evidence" value="ECO:0007669"/>
    <property type="project" value="InterPro"/>
</dbReference>
<keyword evidence="23" id="KW-1185">Reference proteome</keyword>
<reference evidence="22" key="1">
    <citation type="submission" date="2020-08" db="EMBL/GenBank/DDBJ databases">
        <title>Plant Genome Project.</title>
        <authorList>
            <person name="Zhang R.-G."/>
        </authorList>
    </citation>
    <scope>NUCLEOTIDE SEQUENCE</scope>
    <source>
        <strain evidence="22">WSP0</strain>
        <tissue evidence="22">Leaf</tissue>
    </source>
</reference>
<evidence type="ECO:0000256" key="4">
    <source>
        <dbReference type="ARBA" id="ARBA00022536"/>
    </source>
</evidence>
<dbReference type="Gene3D" id="1.10.510.10">
    <property type="entry name" value="Transferase(Phosphotransferase) domain 1"/>
    <property type="match status" value="1"/>
</dbReference>
<dbReference type="PROSITE" id="PS50011">
    <property type="entry name" value="PROTEIN_KINASE_DOM"/>
    <property type="match status" value="1"/>
</dbReference>
<dbReference type="GO" id="GO:0004674">
    <property type="term" value="F:protein serine/threonine kinase activity"/>
    <property type="evidence" value="ECO:0007669"/>
    <property type="project" value="UniProtKB-KW"/>
</dbReference>
<dbReference type="FunFam" id="3.30.200.20:FF:000043">
    <property type="entry name" value="Wall-associated receptor kinase 2"/>
    <property type="match status" value="1"/>
</dbReference>
<dbReference type="PROSITE" id="PS00010">
    <property type="entry name" value="ASX_HYDROXYL"/>
    <property type="match status" value="1"/>
</dbReference>
<evidence type="ECO:0000256" key="1">
    <source>
        <dbReference type="ARBA" id="ARBA00004479"/>
    </source>
</evidence>
<evidence type="ECO:0000256" key="6">
    <source>
        <dbReference type="ARBA" id="ARBA00022679"/>
    </source>
</evidence>
<evidence type="ECO:0000259" key="21">
    <source>
        <dbReference type="PROSITE" id="PS50011"/>
    </source>
</evidence>
<evidence type="ECO:0000256" key="9">
    <source>
        <dbReference type="ARBA" id="ARBA00022737"/>
    </source>
</evidence>
<evidence type="ECO:0000256" key="18">
    <source>
        <dbReference type="ARBA" id="ARBA00047951"/>
    </source>
</evidence>
<keyword evidence="12" id="KW-0067">ATP-binding</keyword>
<evidence type="ECO:0000256" key="16">
    <source>
        <dbReference type="ARBA" id="ARBA00023180"/>
    </source>
</evidence>
<dbReference type="PROSITE" id="PS00108">
    <property type="entry name" value="PROTEIN_KINASE_ST"/>
    <property type="match status" value="1"/>
</dbReference>
<dbReference type="Proteomes" id="UP000823749">
    <property type="component" value="Chromosome 2"/>
</dbReference>
<feature type="domain" description="Protein kinase" evidence="21">
    <location>
        <begin position="603"/>
        <end position="888"/>
    </location>
</feature>
<keyword evidence="4" id="KW-0245">EGF-like domain</keyword>
<dbReference type="Gene3D" id="3.30.200.20">
    <property type="entry name" value="Phosphorylase Kinase, domain 1"/>
    <property type="match status" value="1"/>
</dbReference>
<sequence length="978" mass="109332">MVAQGFSVDLNKPLVFQVGHLGEDYQEWVHQPIASKEGPRFFESNFWESLTKNKWWYIPLVWLPVVCWSISKSVRMGRNFPFIGLIVCCGIFIWTLMEYTLHRFLFHIKTKSYWGNTLHYLLHGCHHKHPMDGLRLVFPPAATAVLCFPFWNLLKLVSTPSTTPALFGGGLLGYVMYDVTHYYLHHAQPTSEVPRNLKKYHLNHHFRIQNRGFGITSSFWDKVFGTLPQSKAAAKKSVAEYPFAKPGCQERCGNISIPYPFGIGSNCSIADGFAVTCNHSFNPPKPFINSINLEVLNISLNGSTVQVNNPVITYNCSSRANGKDVDLRETPFTFSDTYNRFTASGCDNLALVFRNSTVVITGCMSICNPYIRANSQSQTGCYGINCCQTEIPPSLGFFNASLESINQDNIEDGCKYAFMVDYQWFRDKNIFVVREMEYVPAVLDWACNTSGSFCGANARCLYNNASSSRRSECFCSKGYEGSPYLPSGCRDIDECSDPSRNHCGRFCLNTPGSYNCSCPDGYLSADDLHANGIFSSLGALLLLICMWWLYREVNRRKEAKLKEKFFKRNGGLLLQQQLSSDQGNLETTKLFTSKELEKATDNYNANRILGQGGQGTVYKGMLIDGRIVAIKKSKALDEGKHEPFINEVVILSRINIRNVVKLFGCCLETEVPMLVYEFIPNGTLSQCLHDQNEEFPLTWDLRLRIATEIAGALFYLHSLASIAIYHRDIKSANILLDEKFRAKVSDFGISRSISVDNTHLTTAVQGTFGYLDPEYFQSSQFTEKSDVYSFGVVLVELLTGKKPILSGKSNEGGSLTAYFLLTMKENRLYDILDARVVKEGGEKEILAVANIAKRCLYLNGSSRPTMKEVVMELDGIRMSNGATSRPTMKEVVMGLDGIRMSNGATSRPTMKEVVMELDGIRMSNGATATVKQSCDNVKYATEDDLTGPQEAASTSTGSSYRAMDIELPLLLDKSSSSL</sequence>
<evidence type="ECO:0000256" key="12">
    <source>
        <dbReference type="ARBA" id="ARBA00022840"/>
    </source>
</evidence>
<dbReference type="EMBL" id="JACTNZ010000002">
    <property type="protein sequence ID" value="KAG5562328.1"/>
    <property type="molecule type" value="Genomic_DNA"/>
</dbReference>
<gene>
    <name evidence="22" type="ORF">RHGRI_005155</name>
</gene>
<dbReference type="InterPro" id="IPR001245">
    <property type="entry name" value="Ser-Thr/Tyr_kinase_cat_dom"/>
</dbReference>
<comment type="caution">
    <text evidence="22">The sequence shown here is derived from an EMBL/GenBank/DDBJ whole genome shotgun (WGS) entry which is preliminary data.</text>
</comment>
<dbReference type="CDD" id="cd14066">
    <property type="entry name" value="STKc_IRAK"/>
    <property type="match status" value="1"/>
</dbReference>
<comment type="subcellular location">
    <subcellularLocation>
        <location evidence="1">Membrane</location>
        <topology evidence="1">Single-pass type I membrane protein</topology>
    </subcellularLocation>
</comment>
<accession>A0AAV6LB73</accession>
<dbReference type="Pfam" id="PF07714">
    <property type="entry name" value="PK_Tyr_Ser-Thr"/>
    <property type="match status" value="1"/>
</dbReference>
<dbReference type="GO" id="GO:0005524">
    <property type="term" value="F:ATP binding"/>
    <property type="evidence" value="ECO:0007669"/>
    <property type="project" value="UniProtKB-KW"/>
</dbReference>
<keyword evidence="10" id="KW-0547">Nucleotide-binding</keyword>
<comment type="catalytic activity">
    <reaction evidence="18">
        <text>L-threonyl-[protein] + ATP = O-phospho-L-threonyl-[protein] + ADP + H(+)</text>
        <dbReference type="Rhea" id="RHEA:46608"/>
        <dbReference type="Rhea" id="RHEA-COMP:11060"/>
        <dbReference type="Rhea" id="RHEA-COMP:11605"/>
        <dbReference type="ChEBI" id="CHEBI:15378"/>
        <dbReference type="ChEBI" id="CHEBI:30013"/>
        <dbReference type="ChEBI" id="CHEBI:30616"/>
        <dbReference type="ChEBI" id="CHEBI:61977"/>
        <dbReference type="ChEBI" id="CHEBI:456216"/>
    </reaction>
</comment>
<dbReference type="InterPro" id="IPR011009">
    <property type="entry name" value="Kinase-like_dom_sf"/>
</dbReference>
<keyword evidence="5" id="KW-0597">Phosphoprotein</keyword>
<evidence type="ECO:0000256" key="11">
    <source>
        <dbReference type="ARBA" id="ARBA00022777"/>
    </source>
</evidence>
<evidence type="ECO:0000313" key="22">
    <source>
        <dbReference type="EMBL" id="KAG5562328.1"/>
    </source>
</evidence>
<dbReference type="InterPro" id="IPR000719">
    <property type="entry name" value="Prot_kinase_dom"/>
</dbReference>
<dbReference type="SUPFAM" id="SSF56112">
    <property type="entry name" value="Protein kinase-like (PK-like)"/>
    <property type="match status" value="1"/>
</dbReference>
<dbReference type="InterPro" id="IPR000152">
    <property type="entry name" value="EGF-type_Asp/Asn_hydroxyl_site"/>
</dbReference>
<keyword evidence="3" id="KW-0723">Serine/threonine-protein kinase</keyword>
<dbReference type="GO" id="GO:0030247">
    <property type="term" value="F:polysaccharide binding"/>
    <property type="evidence" value="ECO:0007669"/>
    <property type="project" value="InterPro"/>
</dbReference>
<evidence type="ECO:0000256" key="8">
    <source>
        <dbReference type="ARBA" id="ARBA00022729"/>
    </source>
</evidence>
<keyword evidence="11" id="KW-0418">Kinase</keyword>
<comment type="catalytic activity">
    <reaction evidence="17">
        <text>L-seryl-[protein] + ATP = O-phospho-L-seryl-[protein] + ADP + H(+)</text>
        <dbReference type="Rhea" id="RHEA:17989"/>
        <dbReference type="Rhea" id="RHEA-COMP:9863"/>
        <dbReference type="Rhea" id="RHEA-COMP:11604"/>
        <dbReference type="ChEBI" id="CHEBI:15378"/>
        <dbReference type="ChEBI" id="CHEBI:29999"/>
        <dbReference type="ChEBI" id="CHEBI:30616"/>
        <dbReference type="ChEBI" id="CHEBI:83421"/>
        <dbReference type="ChEBI" id="CHEBI:456216"/>
    </reaction>
</comment>
<dbReference type="SUPFAM" id="SSF57196">
    <property type="entry name" value="EGF/Laminin"/>
    <property type="match status" value="1"/>
</dbReference>
<evidence type="ECO:0000256" key="2">
    <source>
        <dbReference type="ARBA" id="ARBA00009324"/>
    </source>
</evidence>
<keyword evidence="8" id="KW-0732">Signal</keyword>
<name>A0AAV6LB73_9ERIC</name>
<dbReference type="PANTHER" id="PTHR27005:SF515">
    <property type="entry name" value="WALL-ASSOCIATED RECEPTOR KINASE-LIKE 10-RELATED"/>
    <property type="match status" value="1"/>
</dbReference>
<evidence type="ECO:0000256" key="5">
    <source>
        <dbReference type="ARBA" id="ARBA00022553"/>
    </source>
</evidence>
<evidence type="ECO:0000256" key="7">
    <source>
        <dbReference type="ARBA" id="ARBA00022692"/>
    </source>
</evidence>
<evidence type="ECO:0000256" key="20">
    <source>
        <dbReference type="SAM" id="Phobius"/>
    </source>
</evidence>
<dbReference type="Gene3D" id="2.10.25.10">
    <property type="entry name" value="Laminin"/>
    <property type="match status" value="1"/>
</dbReference>
<keyword evidence="7 20" id="KW-0812">Transmembrane</keyword>
<keyword evidence="14 20" id="KW-0472">Membrane</keyword>
<dbReference type="GO" id="GO:0008610">
    <property type="term" value="P:lipid biosynthetic process"/>
    <property type="evidence" value="ECO:0007669"/>
    <property type="project" value="InterPro"/>
</dbReference>
<evidence type="ECO:0000256" key="13">
    <source>
        <dbReference type="ARBA" id="ARBA00022989"/>
    </source>
</evidence>
<organism evidence="22 23">
    <name type="scientific">Rhododendron griersonianum</name>
    <dbReference type="NCBI Taxonomy" id="479676"/>
    <lineage>
        <taxon>Eukaryota</taxon>
        <taxon>Viridiplantae</taxon>
        <taxon>Streptophyta</taxon>
        <taxon>Embryophyta</taxon>
        <taxon>Tracheophyta</taxon>
        <taxon>Spermatophyta</taxon>
        <taxon>Magnoliopsida</taxon>
        <taxon>eudicotyledons</taxon>
        <taxon>Gunneridae</taxon>
        <taxon>Pentapetalae</taxon>
        <taxon>asterids</taxon>
        <taxon>Ericales</taxon>
        <taxon>Ericaceae</taxon>
        <taxon>Ericoideae</taxon>
        <taxon>Rhodoreae</taxon>
        <taxon>Rhododendron</taxon>
    </lineage>
</organism>
<dbReference type="GO" id="GO:0005886">
    <property type="term" value="C:plasma membrane"/>
    <property type="evidence" value="ECO:0007669"/>
    <property type="project" value="TreeGrafter"/>
</dbReference>
<dbReference type="PANTHER" id="PTHR27005">
    <property type="entry name" value="WALL-ASSOCIATED RECEPTOR KINASE-LIKE 21"/>
    <property type="match status" value="1"/>
</dbReference>
<dbReference type="GO" id="GO:0005506">
    <property type="term" value="F:iron ion binding"/>
    <property type="evidence" value="ECO:0007669"/>
    <property type="project" value="InterPro"/>
</dbReference>
<dbReference type="InterPro" id="IPR025287">
    <property type="entry name" value="WAK_GUB"/>
</dbReference>
<comment type="similarity">
    <text evidence="2">Belongs to the sterol desaturase family.</text>
</comment>
<dbReference type="Pfam" id="PF13947">
    <property type="entry name" value="GUB_WAK_bind"/>
    <property type="match status" value="1"/>
</dbReference>
<keyword evidence="13 20" id="KW-1133">Transmembrane helix</keyword>
<evidence type="ECO:0000256" key="14">
    <source>
        <dbReference type="ARBA" id="ARBA00023136"/>
    </source>
</evidence>
<feature type="transmembrane region" description="Helical" evidence="20">
    <location>
        <begin position="80"/>
        <end position="97"/>
    </location>
</feature>
<evidence type="ECO:0000256" key="15">
    <source>
        <dbReference type="ARBA" id="ARBA00023157"/>
    </source>
</evidence>
<keyword evidence="15" id="KW-1015">Disulfide bond</keyword>
<evidence type="ECO:0000256" key="17">
    <source>
        <dbReference type="ARBA" id="ARBA00047558"/>
    </source>
</evidence>
<dbReference type="SMART" id="SM00179">
    <property type="entry name" value="EGF_CA"/>
    <property type="match status" value="1"/>
</dbReference>
<dbReference type="PROSITE" id="PS01187">
    <property type="entry name" value="EGF_CA"/>
    <property type="match status" value="1"/>
</dbReference>
<proteinExistence type="inferred from homology"/>
<dbReference type="InterPro" id="IPR045274">
    <property type="entry name" value="WAK-like"/>
</dbReference>
<keyword evidence="6" id="KW-0808">Transferase</keyword>
<dbReference type="InterPro" id="IPR049883">
    <property type="entry name" value="NOTCH1_EGF-like"/>
</dbReference>
<evidence type="ECO:0000313" key="23">
    <source>
        <dbReference type="Proteomes" id="UP000823749"/>
    </source>
</evidence>
<dbReference type="InterPro" id="IPR006694">
    <property type="entry name" value="Fatty_acid_hydroxylase"/>
</dbReference>
<dbReference type="Pfam" id="PF04116">
    <property type="entry name" value="FA_hydroxylase"/>
    <property type="match status" value="1"/>
</dbReference>
<dbReference type="Pfam" id="PF07645">
    <property type="entry name" value="EGF_CA"/>
    <property type="match status" value="1"/>
</dbReference>
<evidence type="ECO:0000256" key="10">
    <source>
        <dbReference type="ARBA" id="ARBA00022741"/>
    </source>
</evidence>
<dbReference type="SMART" id="SM00220">
    <property type="entry name" value="S_TKc"/>
    <property type="match status" value="1"/>
</dbReference>
<dbReference type="AlphaFoldDB" id="A0AAV6LB73"/>
<dbReference type="FunFam" id="2.10.25.10:FF:000038">
    <property type="entry name" value="Fibrillin 2"/>
    <property type="match status" value="1"/>
</dbReference>
<dbReference type="FunFam" id="1.10.510.10:FF:000084">
    <property type="entry name" value="Wall-associated receptor kinase 2"/>
    <property type="match status" value="1"/>
</dbReference>
<dbReference type="GO" id="GO:0007166">
    <property type="term" value="P:cell surface receptor signaling pathway"/>
    <property type="evidence" value="ECO:0007669"/>
    <property type="project" value="InterPro"/>
</dbReference>
<keyword evidence="9" id="KW-0677">Repeat</keyword>
<keyword evidence="16" id="KW-0325">Glycoprotein</keyword>
<dbReference type="InterPro" id="IPR008271">
    <property type="entry name" value="Ser/Thr_kinase_AS"/>
</dbReference>
<dbReference type="InterPro" id="IPR018097">
    <property type="entry name" value="EGF_Ca-bd_CS"/>
</dbReference>
<feature type="transmembrane region" description="Helical" evidence="20">
    <location>
        <begin position="55"/>
        <end position="71"/>
    </location>
</feature>
<dbReference type="GO" id="GO:0016491">
    <property type="term" value="F:oxidoreductase activity"/>
    <property type="evidence" value="ECO:0007669"/>
    <property type="project" value="InterPro"/>
</dbReference>
<comment type="function">
    <text evidence="19">Serine/threonine-protein kinase that may function as a signaling receptor of extracellular matrix component. Binding to pectin may have significance in the control of cell expansion, morphogenesis and development.</text>
</comment>